<dbReference type="AlphaFoldDB" id="A0A2T6BLC8"/>
<sequence>MSDKHIPPALSEAELDALFDAARDDAPVPSAQLLARIAADAAAEQQAFLAPREVAPPQPWWRQAFSEIGGLPALSGLAVSACAGVYLGFANPELGTMLWQGTDEADVALAEEAMLSDPLLGDFVALTEG</sequence>
<name>A0A2T6BLC8_9RHOB</name>
<protein>
    <submittedName>
        <fullName evidence="1">Uncharacterized protein</fullName>
    </submittedName>
</protein>
<comment type="caution">
    <text evidence="1">The sequence shown here is derived from an EMBL/GenBank/DDBJ whole genome shotgun (WGS) entry which is preliminary data.</text>
</comment>
<proteinExistence type="predicted"/>
<organism evidence="1 2">
    <name type="scientific">Litoreibacter ponti</name>
    <dbReference type="NCBI Taxonomy" id="1510457"/>
    <lineage>
        <taxon>Bacteria</taxon>
        <taxon>Pseudomonadati</taxon>
        <taxon>Pseudomonadota</taxon>
        <taxon>Alphaproteobacteria</taxon>
        <taxon>Rhodobacterales</taxon>
        <taxon>Roseobacteraceae</taxon>
        <taxon>Litoreibacter</taxon>
    </lineage>
</organism>
<reference evidence="1 2" key="1">
    <citation type="submission" date="2018-04" db="EMBL/GenBank/DDBJ databases">
        <title>Genomic Encyclopedia of Archaeal and Bacterial Type Strains, Phase II (KMG-II): from individual species to whole genera.</title>
        <authorList>
            <person name="Goeker M."/>
        </authorList>
    </citation>
    <scope>NUCLEOTIDE SEQUENCE [LARGE SCALE GENOMIC DNA]</scope>
    <source>
        <strain evidence="1 2">DSM 100977</strain>
    </source>
</reference>
<evidence type="ECO:0000313" key="1">
    <source>
        <dbReference type="EMBL" id="PTX56880.1"/>
    </source>
</evidence>
<dbReference type="Proteomes" id="UP000243978">
    <property type="component" value="Unassembled WGS sequence"/>
</dbReference>
<dbReference type="RefSeq" id="WP_107845027.1">
    <property type="nucleotide sequence ID" value="NZ_QBKS01000001.1"/>
</dbReference>
<dbReference type="OrthoDB" id="7863719at2"/>
<evidence type="ECO:0000313" key="2">
    <source>
        <dbReference type="Proteomes" id="UP000243978"/>
    </source>
</evidence>
<dbReference type="EMBL" id="QBKS01000001">
    <property type="protein sequence ID" value="PTX56880.1"/>
    <property type="molecule type" value="Genomic_DNA"/>
</dbReference>
<keyword evidence="2" id="KW-1185">Reference proteome</keyword>
<accession>A0A2T6BLC8</accession>
<gene>
    <name evidence="1" type="ORF">C8N43_1545</name>
</gene>